<keyword evidence="2" id="KW-1185">Reference proteome</keyword>
<dbReference type="EMBL" id="CP059404">
    <property type="protein sequence ID" value="QNE89967.1"/>
    <property type="molecule type" value="Genomic_DNA"/>
</dbReference>
<proteinExistence type="predicted"/>
<dbReference type="AlphaFoldDB" id="A0A7G7CQV1"/>
<evidence type="ECO:0000313" key="2">
    <source>
        <dbReference type="Proteomes" id="UP000515743"/>
    </source>
</evidence>
<evidence type="ECO:0000313" key="1">
    <source>
        <dbReference type="EMBL" id="QNE89967.1"/>
    </source>
</evidence>
<reference evidence="1 2" key="1">
    <citation type="submission" date="2020-07" db="EMBL/GenBank/DDBJ databases">
        <title>Complete genome and description of Corynebacterium incognita strain Marseille-Q3630 sp. nov.</title>
        <authorList>
            <person name="Boxberger M."/>
        </authorList>
    </citation>
    <scope>NUCLEOTIDE SEQUENCE [LARGE SCALE GENOMIC DNA]</scope>
    <source>
        <strain evidence="1 2">Marseille-Q3630</strain>
    </source>
</reference>
<protein>
    <submittedName>
        <fullName evidence="1">Uncharacterized protein</fullName>
    </submittedName>
</protein>
<name>A0A7G7CQV1_9CORY</name>
<gene>
    <name evidence="1" type="ORF">H0194_02750</name>
</gene>
<dbReference type="Proteomes" id="UP000515743">
    <property type="component" value="Chromosome"/>
</dbReference>
<organism evidence="1 2">
    <name type="scientific">Corynebacterium incognita</name>
    <dbReference type="NCBI Taxonomy" id="2754725"/>
    <lineage>
        <taxon>Bacteria</taxon>
        <taxon>Bacillati</taxon>
        <taxon>Actinomycetota</taxon>
        <taxon>Actinomycetes</taxon>
        <taxon>Mycobacteriales</taxon>
        <taxon>Corynebacteriaceae</taxon>
        <taxon>Corynebacterium</taxon>
    </lineage>
</organism>
<accession>A0A7G7CQV1</accession>
<dbReference type="RefSeq" id="WP_185176341.1">
    <property type="nucleotide sequence ID" value="NZ_CP059404.1"/>
</dbReference>
<sequence length="69" mass="7468">MLVTEHVAGRADVFATLSGEQAVRNLDALADRLRELGVECVTFTDWHLPAADDAALREVFADVGVRLCA</sequence>
<dbReference type="KEGG" id="cik:H0194_02750"/>